<dbReference type="PANTHER" id="PTHR21421">
    <property type="entry name" value="GUSTATORY RECEPTOR"/>
    <property type="match status" value="1"/>
</dbReference>
<name>A0ABM5L200_DIAVI</name>
<dbReference type="RefSeq" id="XP_050516463.1">
    <property type="nucleotide sequence ID" value="XM_050660506.1"/>
</dbReference>
<keyword evidence="4 8" id="KW-0812">Transmembrane</keyword>
<protein>
    <submittedName>
        <fullName evidence="9">Uncharacterized protein</fullName>
    </submittedName>
</protein>
<keyword evidence="6 8" id="KW-0472">Membrane</keyword>
<dbReference type="Proteomes" id="UP001652700">
    <property type="component" value="Unplaced"/>
</dbReference>
<evidence type="ECO:0000256" key="1">
    <source>
        <dbReference type="ARBA" id="ARBA00004651"/>
    </source>
</evidence>
<organism evidence="9 10">
    <name type="scientific">Diabrotica virgifera virgifera</name>
    <name type="common">western corn rootworm</name>
    <dbReference type="NCBI Taxonomy" id="50390"/>
    <lineage>
        <taxon>Eukaryota</taxon>
        <taxon>Metazoa</taxon>
        <taxon>Ecdysozoa</taxon>
        <taxon>Arthropoda</taxon>
        <taxon>Hexapoda</taxon>
        <taxon>Insecta</taxon>
        <taxon>Pterygota</taxon>
        <taxon>Neoptera</taxon>
        <taxon>Endopterygota</taxon>
        <taxon>Coleoptera</taxon>
        <taxon>Polyphaga</taxon>
        <taxon>Cucujiformia</taxon>
        <taxon>Chrysomeloidea</taxon>
        <taxon>Chrysomelidae</taxon>
        <taxon>Galerucinae</taxon>
        <taxon>Diabroticina</taxon>
        <taxon>Diabroticites</taxon>
        <taxon>Diabrotica</taxon>
    </lineage>
</organism>
<feature type="transmembrane region" description="Helical" evidence="8">
    <location>
        <begin position="85"/>
        <end position="106"/>
    </location>
</feature>
<dbReference type="Pfam" id="PF06151">
    <property type="entry name" value="Trehalose_recp"/>
    <property type="match status" value="1"/>
</dbReference>
<reference evidence="9" key="1">
    <citation type="submission" date="2025-05" db="UniProtKB">
        <authorList>
            <consortium name="EnsemblMetazoa"/>
        </authorList>
    </citation>
    <scope>IDENTIFICATION</scope>
</reference>
<evidence type="ECO:0000256" key="3">
    <source>
        <dbReference type="ARBA" id="ARBA00022475"/>
    </source>
</evidence>
<sequence>MIMSIALAYRFKQIHYHLKFGIHKKYDSIIFWQKIRDDYSQVATLCQKVNKKIGNMIVISFGANMYFIVTQLYKGLVTRRTIVDQCYFMYSFGLLLSRTIFVIYYGSMVELESKKPLSYLVSLRNEAFNLESQRFILQVYTQNTSLSGGEYFVVTRGLLFQMAAVIITYELFMVQAGIHIYL</sequence>
<dbReference type="GeneID" id="126891329"/>
<evidence type="ECO:0000313" key="9">
    <source>
        <dbReference type="EnsemblMetazoa" id="XP_050516463.1"/>
    </source>
</evidence>
<dbReference type="InterPro" id="IPR009318">
    <property type="entry name" value="Gustatory_rcpt"/>
</dbReference>
<keyword evidence="3" id="KW-1003">Cell membrane</keyword>
<evidence type="ECO:0000256" key="8">
    <source>
        <dbReference type="SAM" id="Phobius"/>
    </source>
</evidence>
<feature type="transmembrane region" description="Helical" evidence="8">
    <location>
        <begin position="53"/>
        <end position="73"/>
    </location>
</feature>
<dbReference type="EnsemblMetazoa" id="XM_050660506.1">
    <property type="protein sequence ID" value="XP_050516463.1"/>
    <property type="gene ID" value="LOC126891329"/>
</dbReference>
<comment type="subcellular location">
    <subcellularLocation>
        <location evidence="1">Cell membrane</location>
        <topology evidence="1">Multi-pass membrane protein</topology>
    </subcellularLocation>
</comment>
<evidence type="ECO:0000256" key="5">
    <source>
        <dbReference type="ARBA" id="ARBA00022989"/>
    </source>
</evidence>
<proteinExistence type="inferred from homology"/>
<evidence type="ECO:0000256" key="4">
    <source>
        <dbReference type="ARBA" id="ARBA00022692"/>
    </source>
</evidence>
<comment type="similarity">
    <text evidence="2">Belongs to the insect chemoreceptor superfamily. Gustatory receptor (GR) family. Gr5a subfamily.</text>
</comment>
<keyword evidence="5 8" id="KW-1133">Transmembrane helix</keyword>
<evidence type="ECO:0000256" key="7">
    <source>
        <dbReference type="ARBA" id="ARBA00023170"/>
    </source>
</evidence>
<evidence type="ECO:0000313" key="10">
    <source>
        <dbReference type="Proteomes" id="UP001652700"/>
    </source>
</evidence>
<feature type="transmembrane region" description="Helical" evidence="8">
    <location>
        <begin position="158"/>
        <end position="181"/>
    </location>
</feature>
<dbReference type="PANTHER" id="PTHR21421:SF29">
    <property type="entry name" value="GUSTATORY RECEPTOR 5A FOR TREHALOSE-RELATED"/>
    <property type="match status" value="1"/>
</dbReference>
<keyword evidence="7" id="KW-0675">Receptor</keyword>
<evidence type="ECO:0000256" key="2">
    <source>
        <dbReference type="ARBA" id="ARBA00005327"/>
    </source>
</evidence>
<keyword evidence="10" id="KW-1185">Reference proteome</keyword>
<evidence type="ECO:0000256" key="6">
    <source>
        <dbReference type="ARBA" id="ARBA00023136"/>
    </source>
</evidence>
<accession>A0ABM5L200</accession>